<reference evidence="1" key="1">
    <citation type="submission" date="2020-05" db="EMBL/GenBank/DDBJ databases">
        <title>Chitinophaga laudate sp. nov., isolated from a tropical peat swamp.</title>
        <authorList>
            <person name="Goh C.B.S."/>
            <person name="Lee M.S."/>
            <person name="Parimannan S."/>
            <person name="Pasbakhsh P."/>
            <person name="Yule C.M."/>
            <person name="Rajandas H."/>
            <person name="Loke S."/>
            <person name="Croft L."/>
            <person name="Tan J.B.L."/>
        </authorList>
    </citation>
    <scope>NUCLEOTIDE SEQUENCE</scope>
    <source>
        <strain evidence="1">Mgbs1</strain>
    </source>
</reference>
<gene>
    <name evidence="1" type="ORF">ECE50_009015</name>
</gene>
<organism evidence="1 2">
    <name type="scientific">Chitinophaga solisilvae</name>
    <dbReference type="NCBI Taxonomy" id="1233460"/>
    <lineage>
        <taxon>Bacteria</taxon>
        <taxon>Pseudomonadati</taxon>
        <taxon>Bacteroidota</taxon>
        <taxon>Chitinophagia</taxon>
        <taxon>Chitinophagales</taxon>
        <taxon>Chitinophagaceae</taxon>
        <taxon>Chitinophaga</taxon>
    </lineage>
</organism>
<evidence type="ECO:0000313" key="1">
    <source>
        <dbReference type="EMBL" id="NSL86968.1"/>
    </source>
</evidence>
<keyword evidence="2" id="KW-1185">Reference proteome</keyword>
<dbReference type="AlphaFoldDB" id="A0A433WPX9"/>
<proteinExistence type="predicted"/>
<dbReference type="OrthoDB" id="797757at2"/>
<dbReference type="EMBL" id="RIAR02000001">
    <property type="protein sequence ID" value="NSL86968.1"/>
    <property type="molecule type" value="Genomic_DNA"/>
</dbReference>
<accession>A0A433WPX9</accession>
<sequence>METNKFVLADVAVGWIRRWQEMKPAFCVNAFTIPISDLGSAFEEEHFKTIRVYFGLTESNEMKLVVVGTDHNNNDILVDATLEATLKTKGGRNKIFTNVTDARVGCFDVCRPCPPMCGTSLLTTALL</sequence>
<name>A0A433WPX9_9BACT</name>
<protein>
    <submittedName>
        <fullName evidence="1">Uncharacterized protein</fullName>
    </submittedName>
</protein>
<dbReference type="Proteomes" id="UP000281028">
    <property type="component" value="Unassembled WGS sequence"/>
</dbReference>
<evidence type="ECO:0000313" key="2">
    <source>
        <dbReference type="Proteomes" id="UP000281028"/>
    </source>
</evidence>
<comment type="caution">
    <text evidence="1">The sequence shown here is derived from an EMBL/GenBank/DDBJ whole genome shotgun (WGS) entry which is preliminary data.</text>
</comment>